<organism evidence="2 5">
    <name type="scientific">Vibrio rotiferianus</name>
    <dbReference type="NCBI Taxonomy" id="190895"/>
    <lineage>
        <taxon>Bacteria</taxon>
        <taxon>Pseudomonadati</taxon>
        <taxon>Pseudomonadota</taxon>
        <taxon>Gammaproteobacteria</taxon>
        <taxon>Vibrionales</taxon>
        <taxon>Vibrionaceae</taxon>
        <taxon>Vibrio</taxon>
    </lineage>
</organism>
<dbReference type="RefSeq" id="WP_038882899.1">
    <property type="nucleotide sequence ID" value="NZ_CAKMTT010000004.1"/>
</dbReference>
<feature type="transmembrane region" description="Helical" evidence="1">
    <location>
        <begin position="51"/>
        <end position="74"/>
    </location>
</feature>
<dbReference type="Proteomes" id="UP000572072">
    <property type="component" value="Unassembled WGS sequence"/>
</dbReference>
<dbReference type="EMBL" id="VTYN01000006">
    <property type="protein sequence ID" value="NOH47873.1"/>
    <property type="molecule type" value="Genomic_DNA"/>
</dbReference>
<dbReference type="EMBL" id="MKFT01000001">
    <property type="protein sequence ID" value="OHY96142.1"/>
    <property type="molecule type" value="Genomic_DNA"/>
</dbReference>
<comment type="caution">
    <text evidence="2">The sequence shown here is derived from an EMBL/GenBank/DDBJ whole genome shotgun (WGS) entry which is preliminary data.</text>
</comment>
<gene>
    <name evidence="3" type="ORF">BI375_01120</name>
    <name evidence="2" type="ORF">F0262_07370</name>
</gene>
<protein>
    <submittedName>
        <fullName evidence="2">Uncharacterized protein</fullName>
    </submittedName>
</protein>
<reference evidence="3 4" key="1">
    <citation type="submission" date="2016-09" db="EMBL/GenBank/DDBJ databases">
        <title>Isolation, identification and antibiotic sensitivity analysis of bacterial pathogen from juvenile Hippocampus erectus with tail-rotted disease.</title>
        <authorList>
            <person name="Yang Q."/>
        </authorList>
    </citation>
    <scope>NUCLEOTIDE SEQUENCE [LARGE SCALE GENOMIC DNA]</scope>
    <source>
        <strain evidence="3 4">HM-10</strain>
    </source>
</reference>
<dbReference type="AlphaFoldDB" id="A0A2K7T022"/>
<accession>A0A2K7T022</accession>
<evidence type="ECO:0000313" key="2">
    <source>
        <dbReference type="EMBL" id="NOH47873.1"/>
    </source>
</evidence>
<keyword evidence="4" id="KW-1185">Reference proteome</keyword>
<name>A0A2K7T022_9VIBR</name>
<evidence type="ECO:0000313" key="4">
    <source>
        <dbReference type="Proteomes" id="UP000180133"/>
    </source>
</evidence>
<reference evidence="2 5" key="2">
    <citation type="submission" date="2019-08" db="EMBL/GenBank/DDBJ databases">
        <title>Draft genome sequencing and comparative genomics of hatchery-associated Vibrios.</title>
        <authorList>
            <person name="Kehlet-Delgado H."/>
            <person name="Mueller R.S."/>
        </authorList>
    </citation>
    <scope>NUCLEOTIDE SEQUENCE [LARGE SCALE GENOMIC DNA]</scope>
    <source>
        <strain evidence="2 5">00-78-3</strain>
    </source>
</reference>
<proteinExistence type="predicted"/>
<evidence type="ECO:0000313" key="5">
    <source>
        <dbReference type="Proteomes" id="UP000572072"/>
    </source>
</evidence>
<dbReference type="Proteomes" id="UP000180133">
    <property type="component" value="Unassembled WGS sequence"/>
</dbReference>
<keyword evidence="1" id="KW-0472">Membrane</keyword>
<evidence type="ECO:0000256" key="1">
    <source>
        <dbReference type="SAM" id="Phobius"/>
    </source>
</evidence>
<evidence type="ECO:0000313" key="3">
    <source>
        <dbReference type="EMBL" id="OHY96142.1"/>
    </source>
</evidence>
<keyword evidence="1" id="KW-1133">Transmembrane helix</keyword>
<keyword evidence="1" id="KW-0812">Transmembrane</keyword>
<sequence>MNIKYPLVGTVVMPVLTFIMYNAAAEAAQGIHTEFEGRRAGFWTLVYKIAETLGTTGSLVIGGAASVLMLLWLVKVIKANNAQKEVEAEA</sequence>